<dbReference type="InterPro" id="IPR051619">
    <property type="entry name" value="TypeII_TA_RNase_PINc/VapC"/>
</dbReference>
<dbReference type="SUPFAM" id="SSF88723">
    <property type="entry name" value="PIN domain-like"/>
    <property type="match status" value="1"/>
</dbReference>
<dbReference type="InterPro" id="IPR002716">
    <property type="entry name" value="PIN_dom"/>
</dbReference>
<dbReference type="Proteomes" id="UP000184671">
    <property type="component" value="Unassembled WGS sequence"/>
</dbReference>
<dbReference type="InterPro" id="IPR044153">
    <property type="entry name" value="PIN_Pae0151-like"/>
</dbReference>
<keyword evidence="1" id="KW-0460">Magnesium</keyword>
<proteinExistence type="predicted"/>
<dbReference type="PANTHER" id="PTHR35901:SF1">
    <property type="entry name" value="EXONUCLEASE VAPC9"/>
    <property type="match status" value="1"/>
</dbReference>
<protein>
    <submittedName>
        <fullName evidence="3">Putative nucleic acid-binding protein, contains PIN domain</fullName>
    </submittedName>
</protein>
<dbReference type="EMBL" id="FMID01000066">
    <property type="protein sequence ID" value="SCL76731.1"/>
    <property type="molecule type" value="Genomic_DNA"/>
</dbReference>
<evidence type="ECO:0000259" key="2">
    <source>
        <dbReference type="Pfam" id="PF01850"/>
    </source>
</evidence>
<organism evidence="3 4">
    <name type="scientific">Methanoculleus chikugoensis</name>
    <dbReference type="NCBI Taxonomy" id="118126"/>
    <lineage>
        <taxon>Archaea</taxon>
        <taxon>Methanobacteriati</taxon>
        <taxon>Methanobacteriota</taxon>
        <taxon>Stenosarchaea group</taxon>
        <taxon>Methanomicrobia</taxon>
        <taxon>Methanomicrobiales</taxon>
        <taxon>Methanomicrobiaceae</taxon>
        <taxon>Methanoculleus</taxon>
    </lineage>
</organism>
<dbReference type="AlphaFoldDB" id="A0A1M4MP62"/>
<dbReference type="STRING" id="118126.L21_2673"/>
<evidence type="ECO:0000313" key="4">
    <source>
        <dbReference type="Proteomes" id="UP000184671"/>
    </source>
</evidence>
<sequence>MPDSIVLDSCIIAAVFFPEGITEKAIEIVESHDCTTVDLAYAEVANVAWKRVRHSGQDQGIIMSALADSQAFIQETCRVVPARDLLPAAYDLACSHGITIYDALFVAATDQCGTCLVTGDGRLHNAAKKVVTSHLVR</sequence>
<dbReference type="CDD" id="cd09873">
    <property type="entry name" value="PIN_Pae0151-like"/>
    <property type="match status" value="1"/>
</dbReference>
<evidence type="ECO:0000313" key="3">
    <source>
        <dbReference type="EMBL" id="SCL76731.1"/>
    </source>
</evidence>
<reference evidence="3 4" key="1">
    <citation type="submission" date="2016-08" db="EMBL/GenBank/DDBJ databases">
        <authorList>
            <person name="Seilhamer J.J."/>
        </authorList>
    </citation>
    <scope>NUCLEOTIDE SEQUENCE [LARGE SCALE GENOMIC DNA]</scope>
    <source>
        <strain evidence="3">L21-II-0</strain>
    </source>
</reference>
<gene>
    <name evidence="3" type="ORF">L21_2673</name>
</gene>
<feature type="domain" description="PIN" evidence="2">
    <location>
        <begin position="5"/>
        <end position="128"/>
    </location>
</feature>
<dbReference type="Gene3D" id="3.40.50.1010">
    <property type="entry name" value="5'-nuclease"/>
    <property type="match status" value="1"/>
</dbReference>
<dbReference type="RefSeq" id="WP_074370922.1">
    <property type="nucleotide sequence ID" value="NZ_FMID01000066.1"/>
</dbReference>
<evidence type="ECO:0000256" key="1">
    <source>
        <dbReference type="ARBA" id="ARBA00022842"/>
    </source>
</evidence>
<dbReference type="InterPro" id="IPR029060">
    <property type="entry name" value="PIN-like_dom_sf"/>
</dbReference>
<name>A0A1M4MP62_9EURY</name>
<accession>A0A1M4MP62</accession>
<dbReference type="Pfam" id="PF01850">
    <property type="entry name" value="PIN"/>
    <property type="match status" value="1"/>
</dbReference>
<dbReference type="OrthoDB" id="269293at2157"/>
<dbReference type="PANTHER" id="PTHR35901">
    <property type="entry name" value="RIBONUCLEASE VAPC3"/>
    <property type="match status" value="1"/>
</dbReference>